<gene>
    <name evidence="1" type="ORF">IDJ75_11220</name>
</gene>
<dbReference type="RefSeq" id="WP_191175705.1">
    <property type="nucleotide sequence ID" value="NZ_JACWMW010000002.1"/>
</dbReference>
<evidence type="ECO:0000313" key="2">
    <source>
        <dbReference type="Proteomes" id="UP000618754"/>
    </source>
</evidence>
<comment type="caution">
    <text evidence="1">The sequence shown here is derived from an EMBL/GenBank/DDBJ whole genome shotgun (WGS) entry which is preliminary data.</text>
</comment>
<accession>A0ABR7X5K1</accession>
<reference evidence="1 2" key="1">
    <citation type="submission" date="2020-09" db="EMBL/GenBank/DDBJ databases">
        <title>Novel species of Mucilaginibacter isolated from a glacier on the Tibetan Plateau.</title>
        <authorList>
            <person name="Liu Q."/>
            <person name="Xin Y.-H."/>
        </authorList>
    </citation>
    <scope>NUCLEOTIDE SEQUENCE [LARGE SCALE GENOMIC DNA]</scope>
    <source>
        <strain evidence="1 2">CGMCC 1.13878</strain>
    </source>
</reference>
<dbReference type="Proteomes" id="UP000618754">
    <property type="component" value="Unassembled WGS sequence"/>
</dbReference>
<dbReference type="EMBL" id="JACWMW010000002">
    <property type="protein sequence ID" value="MBD1385851.1"/>
    <property type="molecule type" value="Genomic_DNA"/>
</dbReference>
<keyword evidence="2" id="KW-1185">Reference proteome</keyword>
<protein>
    <recommendedName>
        <fullName evidence="3">Toprim domain-containing protein</fullName>
    </recommendedName>
</protein>
<evidence type="ECO:0008006" key="3">
    <source>
        <dbReference type="Google" id="ProtNLM"/>
    </source>
</evidence>
<proteinExistence type="predicted"/>
<sequence>MDSHLSKLGVPPELQAYFGTADLCFDFGDEQELFGEGFHRVPTTPDLWMAGSYPATELIITSSAMEAVAYMTLNAWRHPPNAVMSFIAIGNLPHPRQIQWISAYCQKRKITLVFSNDLPGKLTDIIVASGIRKKAVRAAWQRGKVHLHLGQLALGFLPEVVSLNAFEKAAGIRTGIRTRKPAGHNTFLDQLIYDQQQ</sequence>
<organism evidence="1 2">
    <name type="scientific">Mucilaginibacter rigui</name>
    <dbReference type="NCBI Taxonomy" id="534635"/>
    <lineage>
        <taxon>Bacteria</taxon>
        <taxon>Pseudomonadati</taxon>
        <taxon>Bacteroidota</taxon>
        <taxon>Sphingobacteriia</taxon>
        <taxon>Sphingobacteriales</taxon>
        <taxon>Sphingobacteriaceae</taxon>
        <taxon>Mucilaginibacter</taxon>
    </lineage>
</organism>
<name>A0ABR7X5K1_9SPHI</name>
<evidence type="ECO:0000313" key="1">
    <source>
        <dbReference type="EMBL" id="MBD1385851.1"/>
    </source>
</evidence>